<evidence type="ECO:0000313" key="1">
    <source>
        <dbReference type="EMBL" id="PNX62976.1"/>
    </source>
</evidence>
<gene>
    <name evidence="1" type="ORF">L195_g061396</name>
</gene>
<reference evidence="1 2" key="2">
    <citation type="journal article" date="2017" name="Front. Plant Sci.">
        <title>Gene Classification and Mining of Molecular Markers Useful in Red Clover (Trifolium pratense) Breeding.</title>
        <authorList>
            <person name="Istvanek J."/>
            <person name="Dluhosova J."/>
            <person name="Dluhos P."/>
            <person name="Patkova L."/>
            <person name="Nedelnik J."/>
            <person name="Repkova J."/>
        </authorList>
    </citation>
    <scope>NUCLEOTIDE SEQUENCE [LARGE SCALE GENOMIC DNA]</scope>
    <source>
        <strain evidence="2">cv. Tatra</strain>
        <tissue evidence="1">Young leaves</tissue>
    </source>
</reference>
<dbReference type="AlphaFoldDB" id="A0A2K3K9J9"/>
<organism evidence="1 2">
    <name type="scientific">Trifolium pratense</name>
    <name type="common">Red clover</name>
    <dbReference type="NCBI Taxonomy" id="57577"/>
    <lineage>
        <taxon>Eukaryota</taxon>
        <taxon>Viridiplantae</taxon>
        <taxon>Streptophyta</taxon>
        <taxon>Embryophyta</taxon>
        <taxon>Tracheophyta</taxon>
        <taxon>Spermatophyta</taxon>
        <taxon>Magnoliopsida</taxon>
        <taxon>eudicotyledons</taxon>
        <taxon>Gunneridae</taxon>
        <taxon>Pentapetalae</taxon>
        <taxon>rosids</taxon>
        <taxon>fabids</taxon>
        <taxon>Fabales</taxon>
        <taxon>Fabaceae</taxon>
        <taxon>Papilionoideae</taxon>
        <taxon>50 kb inversion clade</taxon>
        <taxon>NPAAA clade</taxon>
        <taxon>Hologalegina</taxon>
        <taxon>IRL clade</taxon>
        <taxon>Trifolieae</taxon>
        <taxon>Trifolium</taxon>
    </lineage>
</organism>
<dbReference type="EMBL" id="ASHM01151677">
    <property type="protein sequence ID" value="PNX62976.1"/>
    <property type="molecule type" value="Genomic_DNA"/>
</dbReference>
<comment type="caution">
    <text evidence="1">The sequence shown here is derived from an EMBL/GenBank/DDBJ whole genome shotgun (WGS) entry which is preliminary data.</text>
</comment>
<name>A0A2K3K9J9_TRIPR</name>
<accession>A0A2K3K9J9</accession>
<proteinExistence type="predicted"/>
<protein>
    <submittedName>
        <fullName evidence="1">Uncharacterized protein</fullName>
    </submittedName>
</protein>
<sequence length="30" mass="3104">MGLPFKVVKMIDDGSSDKTISSSVARSGCS</sequence>
<evidence type="ECO:0000313" key="2">
    <source>
        <dbReference type="Proteomes" id="UP000236291"/>
    </source>
</evidence>
<reference evidence="1 2" key="1">
    <citation type="journal article" date="2014" name="Am. J. Bot.">
        <title>Genome assembly and annotation for red clover (Trifolium pratense; Fabaceae).</title>
        <authorList>
            <person name="Istvanek J."/>
            <person name="Jaros M."/>
            <person name="Krenek A."/>
            <person name="Repkova J."/>
        </authorList>
    </citation>
    <scope>NUCLEOTIDE SEQUENCE [LARGE SCALE GENOMIC DNA]</scope>
    <source>
        <strain evidence="2">cv. Tatra</strain>
        <tissue evidence="1">Young leaves</tissue>
    </source>
</reference>
<dbReference type="Proteomes" id="UP000236291">
    <property type="component" value="Unassembled WGS sequence"/>
</dbReference>